<accession>A0ABR0SGW7</accession>
<dbReference type="InterPro" id="IPR036390">
    <property type="entry name" value="WH_DNA-bd_sf"/>
</dbReference>
<dbReference type="InterPro" id="IPR001077">
    <property type="entry name" value="COMT_C"/>
</dbReference>
<dbReference type="Gene3D" id="3.40.50.150">
    <property type="entry name" value="Vaccinia Virus protein VP39"/>
    <property type="match status" value="1"/>
</dbReference>
<feature type="domain" description="O-methyltransferase C-terminal" evidence="4">
    <location>
        <begin position="270"/>
        <end position="420"/>
    </location>
</feature>
<dbReference type="Proteomes" id="UP001338125">
    <property type="component" value="Unassembled WGS sequence"/>
</dbReference>
<name>A0ABR0SGW7_9HYPO</name>
<comment type="caution">
    <text evidence="5">The sequence shown here is derived from an EMBL/GenBank/DDBJ whole genome shotgun (WGS) entry which is preliminary data.</text>
</comment>
<evidence type="ECO:0000256" key="1">
    <source>
        <dbReference type="ARBA" id="ARBA00022603"/>
    </source>
</evidence>
<gene>
    <name evidence="5" type="ORF">PT974_09672</name>
</gene>
<keyword evidence="6" id="KW-1185">Reference proteome</keyword>
<keyword evidence="1" id="KW-0489">Methyltransferase</keyword>
<dbReference type="Gene3D" id="1.10.10.10">
    <property type="entry name" value="Winged helix-like DNA-binding domain superfamily/Winged helix DNA-binding domain"/>
    <property type="match status" value="1"/>
</dbReference>
<proteinExistence type="predicted"/>
<dbReference type="InterPro" id="IPR036388">
    <property type="entry name" value="WH-like_DNA-bd_sf"/>
</dbReference>
<evidence type="ECO:0000313" key="6">
    <source>
        <dbReference type="Proteomes" id="UP001338125"/>
    </source>
</evidence>
<protein>
    <submittedName>
        <fullName evidence="5">O-methyltransferase lcsG</fullName>
    </submittedName>
</protein>
<dbReference type="InterPro" id="IPR029063">
    <property type="entry name" value="SAM-dependent_MTases_sf"/>
</dbReference>
<dbReference type="PANTHER" id="PTHR43712">
    <property type="entry name" value="PUTATIVE (AFU_ORTHOLOGUE AFUA_4G14580)-RELATED"/>
    <property type="match status" value="1"/>
</dbReference>
<dbReference type="EMBL" id="JAVFKD010000014">
    <property type="protein sequence ID" value="KAK5991391.1"/>
    <property type="molecule type" value="Genomic_DNA"/>
</dbReference>
<dbReference type="PANTHER" id="PTHR43712:SF12">
    <property type="entry name" value="STERIGMATOCYSTIN 8-O-METHYLTRANSFERASE"/>
    <property type="match status" value="1"/>
</dbReference>
<evidence type="ECO:0000256" key="2">
    <source>
        <dbReference type="ARBA" id="ARBA00022679"/>
    </source>
</evidence>
<dbReference type="PROSITE" id="PS51683">
    <property type="entry name" value="SAM_OMT_II"/>
    <property type="match status" value="1"/>
</dbReference>
<dbReference type="Pfam" id="PF00891">
    <property type="entry name" value="Methyltransf_2"/>
    <property type="match status" value="1"/>
</dbReference>
<keyword evidence="2" id="KW-0808">Transferase</keyword>
<keyword evidence="3" id="KW-0949">S-adenosyl-L-methionine</keyword>
<dbReference type="SUPFAM" id="SSF53335">
    <property type="entry name" value="S-adenosyl-L-methionine-dependent methyltransferases"/>
    <property type="match status" value="1"/>
</dbReference>
<evidence type="ECO:0000259" key="4">
    <source>
        <dbReference type="Pfam" id="PF00891"/>
    </source>
</evidence>
<dbReference type="SUPFAM" id="SSF46785">
    <property type="entry name" value="Winged helix' DNA-binding domain"/>
    <property type="match status" value="1"/>
</dbReference>
<reference evidence="5 6" key="1">
    <citation type="submission" date="2024-01" db="EMBL/GenBank/DDBJ databases">
        <title>Complete genome of Cladobotryum mycophilum ATHUM6906.</title>
        <authorList>
            <person name="Christinaki A.C."/>
            <person name="Myridakis A.I."/>
            <person name="Kouvelis V.N."/>
        </authorList>
    </citation>
    <scope>NUCLEOTIDE SEQUENCE [LARGE SCALE GENOMIC DNA]</scope>
    <source>
        <strain evidence="5 6">ATHUM6906</strain>
    </source>
</reference>
<organism evidence="5 6">
    <name type="scientific">Cladobotryum mycophilum</name>
    <dbReference type="NCBI Taxonomy" id="491253"/>
    <lineage>
        <taxon>Eukaryota</taxon>
        <taxon>Fungi</taxon>
        <taxon>Dikarya</taxon>
        <taxon>Ascomycota</taxon>
        <taxon>Pezizomycotina</taxon>
        <taxon>Sordariomycetes</taxon>
        <taxon>Hypocreomycetidae</taxon>
        <taxon>Hypocreales</taxon>
        <taxon>Hypocreaceae</taxon>
        <taxon>Cladobotryum</taxon>
    </lineage>
</organism>
<sequence length="446" mass="49935">MADSQPTLSSLAAKITELSNDFTTFLTENKIPQPTFAADSPTSYNGLTAESFVLRQRLLDSLMDMWYLVQGPSESVFNFAHTVMPDTAALNILNHFDFWSAVPLDGTASYADIAKHTSLPEEVVQRVLEHAVTLRIFSEKEPKQSPTLIEHTSRSAALAKSAGLRALVSAIVDDSGAPMMVMTEALRKYSYGKPNLSPEMSETAFALLRSGGGLGKYANSWDLIENDGEGERKGWRQRSFVDFMSYLREIFRYEEIIERAYDWEAAGDINVVDLGGSAGHDSFALARKHPNLTITIQDLAEVQPVFEKIRPAEVESQVSFMVHDFFQPQTVSADVYLIKVILHDWPDKEAIKILRGLVPALRPGARVLFIDYVGKQSEAEETPLPRSIKQMGTATDLRMMALFNGKERPVEAWKEIFRAADERFEIARVEANPLTFFVVMEAVWRG</sequence>
<evidence type="ECO:0000313" key="5">
    <source>
        <dbReference type="EMBL" id="KAK5991391.1"/>
    </source>
</evidence>
<dbReference type="InterPro" id="IPR016461">
    <property type="entry name" value="COMT-like"/>
</dbReference>
<evidence type="ECO:0000256" key="3">
    <source>
        <dbReference type="ARBA" id="ARBA00022691"/>
    </source>
</evidence>